<gene>
    <name evidence="2" type="ORF">DCAR_0208608</name>
</gene>
<dbReference type="PANTHER" id="PTHR35991">
    <property type="entry name" value="CA-RESPONSIVE PROTEIN"/>
    <property type="match status" value="1"/>
</dbReference>
<protein>
    <submittedName>
        <fullName evidence="2">Uncharacterized protein</fullName>
    </submittedName>
</protein>
<organism evidence="2 3">
    <name type="scientific">Daucus carota subsp. sativus</name>
    <name type="common">Carrot</name>
    <dbReference type="NCBI Taxonomy" id="79200"/>
    <lineage>
        <taxon>Eukaryota</taxon>
        <taxon>Viridiplantae</taxon>
        <taxon>Streptophyta</taxon>
        <taxon>Embryophyta</taxon>
        <taxon>Tracheophyta</taxon>
        <taxon>Spermatophyta</taxon>
        <taxon>Magnoliopsida</taxon>
        <taxon>eudicotyledons</taxon>
        <taxon>Gunneridae</taxon>
        <taxon>Pentapetalae</taxon>
        <taxon>asterids</taxon>
        <taxon>campanulids</taxon>
        <taxon>Apiales</taxon>
        <taxon>Apiaceae</taxon>
        <taxon>Apioideae</taxon>
        <taxon>Scandiceae</taxon>
        <taxon>Daucinae</taxon>
        <taxon>Daucus</taxon>
        <taxon>Daucus sect. Daucus</taxon>
    </lineage>
</organism>
<feature type="transmembrane region" description="Helical" evidence="1">
    <location>
        <begin position="12"/>
        <end position="38"/>
    </location>
</feature>
<accession>A0AAF1AR90</accession>
<keyword evidence="1" id="KW-0472">Membrane</keyword>
<reference evidence="2" key="2">
    <citation type="submission" date="2022-03" db="EMBL/GenBank/DDBJ databases">
        <title>Draft title - Genomic analysis of global carrot germplasm unveils the trajectory of domestication and the origin of high carotenoid orange carrot.</title>
        <authorList>
            <person name="Iorizzo M."/>
            <person name="Ellison S."/>
            <person name="Senalik D."/>
            <person name="Macko-Podgorni A."/>
            <person name="Grzebelus D."/>
            <person name="Bostan H."/>
            <person name="Rolling W."/>
            <person name="Curaba J."/>
            <person name="Simon P."/>
        </authorList>
    </citation>
    <scope>NUCLEOTIDE SEQUENCE</scope>
    <source>
        <tissue evidence="2">Leaf</tissue>
    </source>
</reference>
<evidence type="ECO:0000313" key="3">
    <source>
        <dbReference type="Proteomes" id="UP000077755"/>
    </source>
</evidence>
<evidence type="ECO:0000313" key="2">
    <source>
        <dbReference type="EMBL" id="WOG89370.1"/>
    </source>
</evidence>
<name>A0AAF1AR90_DAUCS</name>
<dbReference type="Proteomes" id="UP000077755">
    <property type="component" value="Chromosome 2"/>
</dbReference>
<dbReference type="AlphaFoldDB" id="A0AAF1AR90"/>
<proteinExistence type="predicted"/>
<keyword evidence="1" id="KW-0812">Transmembrane</keyword>
<dbReference type="PANTHER" id="PTHR35991:SF1">
    <property type="entry name" value="CA-RESPONSIVE PROTEIN"/>
    <property type="match status" value="1"/>
</dbReference>
<keyword evidence="1" id="KW-1133">Transmembrane helix</keyword>
<reference evidence="2" key="1">
    <citation type="journal article" date="2016" name="Nat. Genet.">
        <title>A high-quality carrot genome assembly provides new insights into carotenoid accumulation and asterid genome evolution.</title>
        <authorList>
            <person name="Iorizzo M."/>
            <person name="Ellison S."/>
            <person name="Senalik D."/>
            <person name="Zeng P."/>
            <person name="Satapoomin P."/>
            <person name="Huang J."/>
            <person name="Bowman M."/>
            <person name="Iovene M."/>
            <person name="Sanseverino W."/>
            <person name="Cavagnaro P."/>
            <person name="Yildiz M."/>
            <person name="Macko-Podgorni A."/>
            <person name="Moranska E."/>
            <person name="Grzebelus E."/>
            <person name="Grzebelus D."/>
            <person name="Ashrafi H."/>
            <person name="Zheng Z."/>
            <person name="Cheng S."/>
            <person name="Spooner D."/>
            <person name="Van Deynze A."/>
            <person name="Simon P."/>
        </authorList>
    </citation>
    <scope>NUCLEOTIDE SEQUENCE</scope>
    <source>
        <tissue evidence="2">Leaf</tissue>
    </source>
</reference>
<evidence type="ECO:0000256" key="1">
    <source>
        <dbReference type="SAM" id="Phobius"/>
    </source>
</evidence>
<sequence>MAASLCFLKEPPFLLLLSLFFTLSLLSLLILVSSLFYFHNYTTKTTRKDRVFIDNDTNSVADDDVGRPKWASLIDGDDPGANGSGLDDEVVGSECGKKKKKRVKKKKGDAKVEDEGENVNKKQVVCLYPFTTSSSATQRRIKQHYDQLVKAHESKCLTLAQVGHFVNILTEARNELQHKSVAMKRKYTITKALLSKADRSSFDRLRRQIYKLEIEQKRLEEDVSVYNWLQQQLKLSPAFKKMLEIGACMELKAKSSELEDSADTRFTDISFEELLAKEKKDSFWQKKGRPKSCTGK</sequence>
<dbReference type="EMBL" id="CP093344">
    <property type="protein sequence ID" value="WOG89370.1"/>
    <property type="molecule type" value="Genomic_DNA"/>
</dbReference>
<keyword evidence="3" id="KW-1185">Reference proteome</keyword>